<protein>
    <submittedName>
        <fullName evidence="1">Lipopolysaccharide-modifying protein</fullName>
    </submittedName>
</protein>
<proteinExistence type="predicted"/>
<dbReference type="AlphaFoldDB" id="A0A0F7SFT4"/>
<dbReference type="PANTHER" id="PTHR12203">
    <property type="entry name" value="KDEL LYS-ASP-GLU-LEU CONTAINING - RELATED"/>
    <property type="match status" value="1"/>
</dbReference>
<sequence length="376" mass="42694">MEPHRKLLPDLRLTFSHSSIVSPQIIPYGILDRSETTVSDKTYKAQYRDWAQVCAPEADLHRQSKRKFISPKSLTRADRQLDAYLIHHHALALDPCASPKLMWLHPTFISDPPPSDFQPVPRMATSKLAIGAEVLLPFERTNALASFVHWDNKLERDAVFWRGTPPPLLSADLTDESTILPQAYRLLAQTQNPLPQTFQRTFYPPSDPDDDQYGYYFGGQSLGKIGSTNQLWDTIGLVDGAFNDKVHCTGQTGCEDFVKLFPTKPKGESLSKHKYALILDGESPWEAMRIGTVVFYASAELQPWQDHALPWKHYVPVQPDFSDLASILLFFRRYDGEGRLMAENAAAFAKEYLQEDNQTKMVVAGLMEWGKIWGRE</sequence>
<evidence type="ECO:0000313" key="1">
    <source>
        <dbReference type="EMBL" id="CDZ97691.1"/>
    </source>
</evidence>
<organism evidence="1">
    <name type="scientific">Phaffia rhodozyma</name>
    <name type="common">Yeast</name>
    <name type="synonym">Xanthophyllomyces dendrorhous</name>
    <dbReference type="NCBI Taxonomy" id="264483"/>
    <lineage>
        <taxon>Eukaryota</taxon>
        <taxon>Fungi</taxon>
        <taxon>Dikarya</taxon>
        <taxon>Basidiomycota</taxon>
        <taxon>Agaricomycotina</taxon>
        <taxon>Tremellomycetes</taxon>
        <taxon>Cystofilobasidiales</taxon>
        <taxon>Mrakiaceae</taxon>
        <taxon>Phaffia</taxon>
    </lineage>
</organism>
<reference evidence="1" key="1">
    <citation type="submission" date="2014-08" db="EMBL/GenBank/DDBJ databases">
        <authorList>
            <person name="Sharma Rahul"/>
            <person name="Thines Marco"/>
        </authorList>
    </citation>
    <scope>NUCLEOTIDE SEQUENCE</scope>
</reference>
<dbReference type="PANTHER" id="PTHR12203:SF35">
    <property type="entry name" value="PROTEIN O-GLUCOSYLTRANSFERASE 1"/>
    <property type="match status" value="1"/>
</dbReference>
<name>A0A0F7SFT4_PHARH</name>
<accession>A0A0F7SFT4</accession>
<dbReference type="EMBL" id="LN483249">
    <property type="protein sequence ID" value="CDZ97691.1"/>
    <property type="molecule type" value="Genomic_DNA"/>
</dbReference>
<dbReference type="InterPro" id="IPR051091">
    <property type="entry name" value="O-Glucosyltr/Glycosyltrsf_90"/>
</dbReference>